<dbReference type="InterPro" id="IPR000595">
    <property type="entry name" value="cNMP-bd_dom"/>
</dbReference>
<evidence type="ECO:0000259" key="4">
    <source>
        <dbReference type="PROSITE" id="PS50042"/>
    </source>
</evidence>
<dbReference type="Pfam" id="PF00027">
    <property type="entry name" value="cNMP_binding"/>
    <property type="match status" value="2"/>
</dbReference>
<dbReference type="Gene3D" id="3.30.70.20">
    <property type="match status" value="1"/>
</dbReference>
<evidence type="ECO:0000256" key="1">
    <source>
        <dbReference type="ARBA" id="ARBA00022723"/>
    </source>
</evidence>
<dbReference type="PROSITE" id="PS50042">
    <property type="entry name" value="CNMP_BINDING_3"/>
    <property type="match status" value="2"/>
</dbReference>
<sequence length="576" mass="63893">MAAKKPSPARSPVAQARVERESMRRKEALAVLACLDCFQDVPPGELSRLLAMSTFRAFPAGATLLGQQKQDRFLFIMLQGSLFLRLRDKDSRDVLMGALSRGDCFGEGPLFGDFFRRMSALTQTDCHLLQIPIAELRDAMSSMPMLTAALRRVYKQRMVDCTLARVPLLSQLFPMERLALAGLLEPMHVARGNLIIRQGEPASSLYLVENGQVMVEQDGVTIATLGEGDFFGEMALLTSKPHRANVRALTPTDVLALPGAEFYRLIEERPELEAQLRQVIEARINNSEKVSNDEERKHQVELAVTKGLLRGTHLLVRTPELCPPECRICEQACADRHGRARLSLNGAMIDQFDVVDTCRQCSVGAECVEVCPDDAFERTENGVLIITDACTGCGKCIEACPYDAVASVPLPHQRPQRGPLVTMLRAASDRLRRSPMIPLEPARPTHRADKCDLCHGYNDLTCVSRCPTGSLRLVPVEEVFPLEPAALARLVPTKVRSGRLQQARLVPTKVRSGRLQQTRLVPTKVRPGRLQQARLVPTKVRLGNCSRFSWERGRPALEGIPRAGRPRSQACLLPHM</sequence>
<evidence type="ECO:0000256" key="2">
    <source>
        <dbReference type="ARBA" id="ARBA00023004"/>
    </source>
</evidence>
<feature type="domain" description="4Fe-4S ferredoxin-type" evidence="5">
    <location>
        <begin position="348"/>
        <end position="380"/>
    </location>
</feature>
<evidence type="ECO:0000313" key="7">
    <source>
        <dbReference type="Proteomes" id="UP001193081"/>
    </source>
</evidence>
<dbReference type="InterPro" id="IPR018490">
    <property type="entry name" value="cNMP-bd_dom_sf"/>
</dbReference>
<proteinExistence type="predicted"/>
<evidence type="ECO:0000313" key="6">
    <source>
        <dbReference type="EMBL" id="MBP1465779.1"/>
    </source>
</evidence>
<dbReference type="InterPro" id="IPR018488">
    <property type="entry name" value="cNMP-bd_CS"/>
</dbReference>
<feature type="domain" description="4Fe-4S ferredoxin-type" evidence="5">
    <location>
        <begin position="442"/>
        <end position="476"/>
    </location>
</feature>
<keyword evidence="1" id="KW-0479">Metal-binding</keyword>
<feature type="domain" description="4Fe-4S ferredoxin-type" evidence="5">
    <location>
        <begin position="381"/>
        <end position="410"/>
    </location>
</feature>
<dbReference type="Proteomes" id="UP001193081">
    <property type="component" value="Unassembled WGS sequence"/>
</dbReference>
<protein>
    <submittedName>
        <fullName evidence="6">Cyclic nucleotide-binding domain-containing protein</fullName>
    </submittedName>
</protein>
<evidence type="ECO:0000259" key="5">
    <source>
        <dbReference type="PROSITE" id="PS51379"/>
    </source>
</evidence>
<organism evidence="6 7">
    <name type="scientific">Candidatus Chloroploca mongolica</name>
    <dbReference type="NCBI Taxonomy" id="2528176"/>
    <lineage>
        <taxon>Bacteria</taxon>
        <taxon>Bacillati</taxon>
        <taxon>Chloroflexota</taxon>
        <taxon>Chloroflexia</taxon>
        <taxon>Chloroflexales</taxon>
        <taxon>Chloroflexineae</taxon>
        <taxon>Oscillochloridaceae</taxon>
        <taxon>Candidatus Chloroploca</taxon>
    </lineage>
</organism>
<reference evidence="6 7" key="1">
    <citation type="submission" date="2021-03" db="EMBL/GenBank/DDBJ databases">
        <authorList>
            <person name="Grouzdev D.S."/>
        </authorList>
    </citation>
    <scope>NUCLEOTIDE SEQUENCE [LARGE SCALE GENOMIC DNA]</scope>
    <source>
        <strain evidence="6 7">M50-1</strain>
    </source>
</reference>
<keyword evidence="7" id="KW-1185">Reference proteome</keyword>
<dbReference type="SUPFAM" id="SSF54862">
    <property type="entry name" value="4Fe-4S ferredoxins"/>
    <property type="match status" value="1"/>
</dbReference>
<dbReference type="PROSITE" id="PS00888">
    <property type="entry name" value="CNMP_BINDING_1"/>
    <property type="match status" value="1"/>
</dbReference>
<name>A0ABS4D8K3_9CHLR</name>
<accession>A0ABS4D8K3</accession>
<dbReference type="Pfam" id="PF00037">
    <property type="entry name" value="Fer4"/>
    <property type="match status" value="1"/>
</dbReference>
<dbReference type="RefSeq" id="WP_205712614.1">
    <property type="nucleotide sequence ID" value="NZ_SIJK02000012.1"/>
</dbReference>
<feature type="domain" description="Cyclic nucleotide-binding" evidence="4">
    <location>
        <begin position="168"/>
        <end position="266"/>
    </location>
</feature>
<dbReference type="InterPro" id="IPR014710">
    <property type="entry name" value="RmlC-like_jellyroll"/>
</dbReference>
<keyword evidence="2" id="KW-0408">Iron</keyword>
<dbReference type="SMART" id="SM00100">
    <property type="entry name" value="cNMP"/>
    <property type="match status" value="2"/>
</dbReference>
<evidence type="ECO:0000256" key="3">
    <source>
        <dbReference type="ARBA" id="ARBA00023014"/>
    </source>
</evidence>
<dbReference type="Gene3D" id="2.60.120.10">
    <property type="entry name" value="Jelly Rolls"/>
    <property type="match status" value="2"/>
</dbReference>
<dbReference type="PROSITE" id="PS51379">
    <property type="entry name" value="4FE4S_FER_2"/>
    <property type="match status" value="3"/>
</dbReference>
<dbReference type="PROSITE" id="PS00198">
    <property type="entry name" value="4FE4S_FER_1"/>
    <property type="match status" value="1"/>
</dbReference>
<dbReference type="InterPro" id="IPR017900">
    <property type="entry name" value="4Fe4S_Fe_S_CS"/>
</dbReference>
<dbReference type="PANTHER" id="PTHR24567:SF74">
    <property type="entry name" value="HTH-TYPE TRANSCRIPTIONAL REGULATOR ARCR"/>
    <property type="match status" value="1"/>
</dbReference>
<dbReference type="InterPro" id="IPR050397">
    <property type="entry name" value="Env_Response_Regulators"/>
</dbReference>
<dbReference type="InterPro" id="IPR017896">
    <property type="entry name" value="4Fe4S_Fe-S-bd"/>
</dbReference>
<dbReference type="SUPFAM" id="SSF51206">
    <property type="entry name" value="cAMP-binding domain-like"/>
    <property type="match status" value="2"/>
</dbReference>
<feature type="domain" description="Cyclic nucleotide-binding" evidence="4">
    <location>
        <begin position="37"/>
        <end position="140"/>
    </location>
</feature>
<dbReference type="PANTHER" id="PTHR24567">
    <property type="entry name" value="CRP FAMILY TRANSCRIPTIONAL REGULATORY PROTEIN"/>
    <property type="match status" value="1"/>
</dbReference>
<comment type="caution">
    <text evidence="6">The sequence shown here is derived from an EMBL/GenBank/DDBJ whole genome shotgun (WGS) entry which is preliminary data.</text>
</comment>
<dbReference type="EMBL" id="SIJK02000012">
    <property type="protein sequence ID" value="MBP1465779.1"/>
    <property type="molecule type" value="Genomic_DNA"/>
</dbReference>
<dbReference type="CDD" id="cd00038">
    <property type="entry name" value="CAP_ED"/>
    <property type="match status" value="2"/>
</dbReference>
<keyword evidence="3" id="KW-0411">Iron-sulfur</keyword>
<gene>
    <name evidence="6" type="ORF">EYB53_008685</name>
</gene>
<dbReference type="PRINTS" id="PR00103">
    <property type="entry name" value="CAMPKINASE"/>
</dbReference>